<accession>A0A091ARS5</accession>
<dbReference type="InterPro" id="IPR003718">
    <property type="entry name" value="OsmC/Ohr_fam"/>
</dbReference>
<dbReference type="PATRIC" id="fig|1384054.3.peg.2651"/>
<dbReference type="STRING" id="1384054.N790_12125"/>
<dbReference type="Gene3D" id="3.30.300.20">
    <property type="match status" value="1"/>
</dbReference>
<dbReference type="Pfam" id="PF02566">
    <property type="entry name" value="OsmC"/>
    <property type="match status" value="1"/>
</dbReference>
<organism evidence="1 2">
    <name type="scientific">Arenimonas malthae CC-JY-1</name>
    <dbReference type="NCBI Taxonomy" id="1384054"/>
    <lineage>
        <taxon>Bacteria</taxon>
        <taxon>Pseudomonadati</taxon>
        <taxon>Pseudomonadota</taxon>
        <taxon>Gammaproteobacteria</taxon>
        <taxon>Lysobacterales</taxon>
        <taxon>Lysobacteraceae</taxon>
        <taxon>Arenimonas</taxon>
    </lineage>
</organism>
<dbReference type="GO" id="GO:0006979">
    <property type="term" value="P:response to oxidative stress"/>
    <property type="evidence" value="ECO:0007669"/>
    <property type="project" value="InterPro"/>
</dbReference>
<evidence type="ECO:0000313" key="2">
    <source>
        <dbReference type="Proteomes" id="UP000029392"/>
    </source>
</evidence>
<reference evidence="1 2" key="1">
    <citation type="submission" date="2013-09" db="EMBL/GenBank/DDBJ databases">
        <title>Genome sequencing of Arenimonas malthae.</title>
        <authorList>
            <person name="Chen F."/>
            <person name="Wang G."/>
        </authorList>
    </citation>
    <scope>NUCLEOTIDE SEQUENCE [LARGE SCALE GENOMIC DNA]</scope>
    <source>
        <strain evidence="1 2">CC-JY-1</strain>
    </source>
</reference>
<proteinExistence type="predicted"/>
<keyword evidence="2" id="KW-1185">Reference proteome</keyword>
<protein>
    <recommendedName>
        <fullName evidence="3">Peroxiredoxin</fullName>
    </recommendedName>
</protein>
<dbReference type="NCBIfam" id="TIGR03562">
    <property type="entry name" value="osmo_induc_OsmC"/>
    <property type="match status" value="1"/>
</dbReference>
<dbReference type="Proteomes" id="UP000029392">
    <property type="component" value="Unassembled WGS sequence"/>
</dbReference>
<dbReference type="InterPro" id="IPR015946">
    <property type="entry name" value="KH_dom-like_a/b"/>
</dbReference>
<dbReference type="eggNOG" id="COG1764">
    <property type="taxonomic scope" value="Bacteria"/>
</dbReference>
<dbReference type="GO" id="GO:0004601">
    <property type="term" value="F:peroxidase activity"/>
    <property type="evidence" value="ECO:0007669"/>
    <property type="project" value="InterPro"/>
</dbReference>
<evidence type="ECO:0008006" key="3">
    <source>
        <dbReference type="Google" id="ProtNLM"/>
    </source>
</evidence>
<dbReference type="InterPro" id="IPR019904">
    <property type="entry name" value="Peroxiredoxin_OsmC"/>
</dbReference>
<dbReference type="AlphaFoldDB" id="A0A091ARS5"/>
<dbReference type="InterPro" id="IPR036102">
    <property type="entry name" value="OsmC/Ohrsf"/>
</dbReference>
<gene>
    <name evidence="1" type="ORF">N790_12125</name>
</gene>
<comment type="caution">
    <text evidence="1">The sequence shown here is derived from an EMBL/GenBank/DDBJ whole genome shotgun (WGS) entry which is preliminary data.</text>
</comment>
<evidence type="ECO:0000313" key="1">
    <source>
        <dbReference type="EMBL" id="KFN41852.1"/>
    </source>
</evidence>
<dbReference type="SUPFAM" id="SSF82784">
    <property type="entry name" value="OsmC-like"/>
    <property type="match status" value="1"/>
</dbReference>
<dbReference type="EMBL" id="AVCH01000211">
    <property type="protein sequence ID" value="KFN41852.1"/>
    <property type="molecule type" value="Genomic_DNA"/>
</dbReference>
<dbReference type="InterPro" id="IPR052707">
    <property type="entry name" value="OsmC_Ohr_Peroxiredoxin"/>
</dbReference>
<dbReference type="PANTHER" id="PTHR42830">
    <property type="entry name" value="OSMOTICALLY INDUCIBLE FAMILY PROTEIN"/>
    <property type="match status" value="1"/>
</dbReference>
<sequence>MRTGVHWRPGRAAAVHGSTTMGFKRHATAHWEGDLKSGQGRMSTPQSGLFEGTRYSFNTRFGEEKGTNPEELLAAAHAGCYSMALGFILQNAGHVATRIDTRADVQMETTPGPHVTGVHLTVTASVPGIGADQFAAIANDAKENCVISKVLGIPVTLDARLV</sequence>
<dbReference type="PANTHER" id="PTHR42830:SF1">
    <property type="entry name" value="OSMOTICALLY INDUCIBLE FAMILY PROTEIN"/>
    <property type="match status" value="1"/>
</dbReference>
<name>A0A091ARS5_9GAMM</name>